<dbReference type="GO" id="GO:0044550">
    <property type="term" value="P:secondary metabolite biosynthetic process"/>
    <property type="evidence" value="ECO:0007669"/>
    <property type="project" value="TreeGrafter"/>
</dbReference>
<evidence type="ECO:0000256" key="2">
    <source>
        <dbReference type="ARBA" id="ARBA00022553"/>
    </source>
</evidence>
<evidence type="ECO:0000313" key="7">
    <source>
        <dbReference type="Proteomes" id="UP000054516"/>
    </source>
</evidence>
<dbReference type="PANTHER" id="PTHR45527:SF1">
    <property type="entry name" value="FATTY ACID SYNTHASE"/>
    <property type="match status" value="1"/>
</dbReference>
<evidence type="ECO:0000259" key="5">
    <source>
        <dbReference type="PROSITE" id="PS50075"/>
    </source>
</evidence>
<dbReference type="InterPro" id="IPR020806">
    <property type="entry name" value="PKS_PP-bd"/>
</dbReference>
<dbReference type="PROSITE" id="PS00455">
    <property type="entry name" value="AMP_BINDING"/>
    <property type="match status" value="4"/>
</dbReference>
<dbReference type="Gene3D" id="3.30.559.10">
    <property type="entry name" value="Chloramphenicol acetyltransferase-like domain"/>
    <property type="match status" value="4"/>
</dbReference>
<comment type="similarity">
    <text evidence="4">Belongs to the NRP synthetase family.</text>
</comment>
<dbReference type="Pfam" id="PF00501">
    <property type="entry name" value="AMP-binding"/>
    <property type="match status" value="4"/>
</dbReference>
<dbReference type="InterPro" id="IPR001242">
    <property type="entry name" value="Condensation_dom"/>
</dbReference>
<accession>A0A1W2TNW0</accession>
<keyword evidence="3" id="KW-0436">Ligase</keyword>
<dbReference type="CDD" id="cd19545">
    <property type="entry name" value="FUM14_C_NRPS-like"/>
    <property type="match status" value="3"/>
</dbReference>
<dbReference type="NCBIfam" id="TIGR01733">
    <property type="entry name" value="AA-adenyl-dom"/>
    <property type="match status" value="4"/>
</dbReference>
<dbReference type="STRING" id="77044.A0A1W2TNW0"/>
<keyword evidence="7" id="KW-1185">Reference proteome</keyword>
<keyword evidence="1" id="KW-0596">Phosphopantetheine</keyword>
<dbReference type="PROSITE" id="PS50075">
    <property type="entry name" value="CARRIER"/>
    <property type="match status" value="4"/>
</dbReference>
<dbReference type="NCBIfam" id="NF003417">
    <property type="entry name" value="PRK04813.1"/>
    <property type="match status" value="4"/>
</dbReference>
<dbReference type="InterPro" id="IPR042099">
    <property type="entry name" value="ANL_N_sf"/>
</dbReference>
<dbReference type="GO" id="GO:0005737">
    <property type="term" value="C:cytoplasm"/>
    <property type="evidence" value="ECO:0007669"/>
    <property type="project" value="TreeGrafter"/>
</dbReference>
<dbReference type="InterPro" id="IPR020845">
    <property type="entry name" value="AMP-binding_CS"/>
</dbReference>
<evidence type="ECO:0000256" key="4">
    <source>
        <dbReference type="ARBA" id="ARBA00029454"/>
    </source>
</evidence>
<protein>
    <submittedName>
        <fullName evidence="6">Putative nonribosomal peptide synthase</fullName>
    </submittedName>
</protein>
<dbReference type="InterPro" id="IPR036736">
    <property type="entry name" value="ACP-like_sf"/>
</dbReference>
<dbReference type="PROSITE" id="PS00012">
    <property type="entry name" value="PHOSPHOPANTETHEINE"/>
    <property type="match status" value="2"/>
</dbReference>
<dbReference type="Pfam" id="PF00668">
    <property type="entry name" value="Condensation"/>
    <property type="match status" value="5"/>
</dbReference>
<dbReference type="FunFam" id="3.30.300.30:FF:000015">
    <property type="entry name" value="Nonribosomal peptide synthase SidD"/>
    <property type="match status" value="4"/>
</dbReference>
<dbReference type="SUPFAM" id="SSF47336">
    <property type="entry name" value="ACP-like"/>
    <property type="match status" value="4"/>
</dbReference>
<reference evidence="6" key="1">
    <citation type="submission" date="2016-03" db="EMBL/GenBank/DDBJ databases">
        <title>Draft genome sequence of Rosellinia necatrix.</title>
        <authorList>
            <person name="Kanematsu S."/>
        </authorList>
    </citation>
    <scope>NUCLEOTIDE SEQUENCE [LARGE SCALE GENOMIC DNA]</scope>
    <source>
        <strain evidence="6">W97</strain>
    </source>
</reference>
<proteinExistence type="inferred from homology"/>
<keyword evidence="2" id="KW-0597">Phosphoprotein</keyword>
<dbReference type="GO" id="GO:0016874">
    <property type="term" value="F:ligase activity"/>
    <property type="evidence" value="ECO:0007669"/>
    <property type="project" value="UniProtKB-KW"/>
</dbReference>
<dbReference type="InterPro" id="IPR006162">
    <property type="entry name" value="Ppantetheine_attach_site"/>
</dbReference>
<dbReference type="FunFam" id="3.30.559.30:FF:000003">
    <property type="entry name" value="Nonribosomal peptide synthase SidD"/>
    <property type="match status" value="3"/>
</dbReference>
<dbReference type="PANTHER" id="PTHR45527">
    <property type="entry name" value="NONRIBOSOMAL PEPTIDE SYNTHETASE"/>
    <property type="match status" value="1"/>
</dbReference>
<dbReference type="InterPro" id="IPR010071">
    <property type="entry name" value="AA_adenyl_dom"/>
</dbReference>
<dbReference type="InterPro" id="IPR023213">
    <property type="entry name" value="CAT-like_dom_sf"/>
</dbReference>
<dbReference type="GO" id="GO:0043041">
    <property type="term" value="P:amino acid activation for nonribosomal peptide biosynthetic process"/>
    <property type="evidence" value="ECO:0007669"/>
    <property type="project" value="TreeGrafter"/>
</dbReference>
<evidence type="ECO:0000256" key="3">
    <source>
        <dbReference type="ARBA" id="ARBA00022598"/>
    </source>
</evidence>
<dbReference type="GO" id="GO:0031177">
    <property type="term" value="F:phosphopantetheine binding"/>
    <property type="evidence" value="ECO:0007669"/>
    <property type="project" value="InterPro"/>
</dbReference>
<dbReference type="SUPFAM" id="SSF56801">
    <property type="entry name" value="Acetyl-CoA synthetase-like"/>
    <property type="match status" value="4"/>
</dbReference>
<name>A0A1W2TNW0_ROSNE</name>
<dbReference type="EMBL" id="DF977488">
    <property type="protein sequence ID" value="GAP90069.2"/>
    <property type="molecule type" value="Genomic_DNA"/>
</dbReference>
<dbReference type="CDD" id="cd05918">
    <property type="entry name" value="A_NRPS_SidN3_like"/>
    <property type="match status" value="4"/>
</dbReference>
<feature type="domain" description="Carrier" evidence="5">
    <location>
        <begin position="3999"/>
        <end position="4076"/>
    </location>
</feature>
<dbReference type="Gene3D" id="3.30.300.30">
    <property type="match status" value="4"/>
</dbReference>
<dbReference type="InterPro" id="IPR000873">
    <property type="entry name" value="AMP-dep_synth/lig_dom"/>
</dbReference>
<evidence type="ECO:0000313" key="6">
    <source>
        <dbReference type="EMBL" id="GAP90069.2"/>
    </source>
</evidence>
<feature type="domain" description="Carrier" evidence="5">
    <location>
        <begin position="1843"/>
        <end position="1916"/>
    </location>
</feature>
<dbReference type="InterPro" id="IPR045851">
    <property type="entry name" value="AMP-bd_C_sf"/>
</dbReference>
<dbReference type="Gene3D" id="1.10.1200.10">
    <property type="entry name" value="ACP-like"/>
    <property type="match status" value="4"/>
</dbReference>
<feature type="domain" description="Carrier" evidence="5">
    <location>
        <begin position="762"/>
        <end position="839"/>
    </location>
</feature>
<dbReference type="SUPFAM" id="SSF52777">
    <property type="entry name" value="CoA-dependent acyltransferases"/>
    <property type="match status" value="8"/>
</dbReference>
<evidence type="ECO:0000256" key="1">
    <source>
        <dbReference type="ARBA" id="ARBA00022450"/>
    </source>
</evidence>
<dbReference type="InterPro" id="IPR009081">
    <property type="entry name" value="PP-bd_ACP"/>
</dbReference>
<dbReference type="OMA" id="CTGVQKS"/>
<organism evidence="6">
    <name type="scientific">Rosellinia necatrix</name>
    <name type="common">White root-rot fungus</name>
    <dbReference type="NCBI Taxonomy" id="77044"/>
    <lineage>
        <taxon>Eukaryota</taxon>
        <taxon>Fungi</taxon>
        <taxon>Dikarya</taxon>
        <taxon>Ascomycota</taxon>
        <taxon>Pezizomycotina</taxon>
        <taxon>Sordariomycetes</taxon>
        <taxon>Xylariomycetidae</taxon>
        <taxon>Xylariales</taxon>
        <taxon>Xylariaceae</taxon>
        <taxon>Rosellinia</taxon>
    </lineage>
</organism>
<sequence>MTKEQIGAACKLYPSRKALPQDCDSKWRPLEVPLSPLVEEMSLVQLADLDLAHVIEVLWAIVLREYTGCDQVSFHRIHADEEMFSSISMDLDQNNSTSFSKSPSIASLIAARRASAREAFSTRESCNGNSCDTAIYITNKRSCDTHTPPLQLPCIIIIEVQDAIQEAQCSVTFWYRSPKVSEWEAANIAGAFQQIMRSFSASYYNDIDHMNLLCPKQKEQLLQWKPGRGKSRNQPTSLLDIVQRSVQNHANDRSIEAWDGDWTYGELEAVSCSLAMHFRELGVQPGDMVLLLREKSKWTVAGMMAILMLAAVCVPVDIRQPKERVRRIIERTNARWVLTSAAMTQKREAWSTTASIREICIPLPSSSLPQSNMFRLPAIAPDTIAFVFFTSGSTGTPKGVVQGHSALALTAGEISRHMRMDSSSKIFQYSSYSFDVSVGDIFATFLAGGCLCIPSEDQRLDQLYETINEMKATHLCTTPTVLAGLTPEDMPSLRQVTVGGESLTREQLRAWHPRIATIYGTTESVIWDTYHDHLAMDGSPTNIGCGMGLTTTWIVDPWNAAKLVPIGAIGELLIGGPSLSQGYLNDEARTKMSFLEKPSWLEEFLAEDDPGRLYRTGDLVRYNPDGTIEYIGRKDQQIKINGQRVELGEIEYNLRQSLPDGTACAVEMIRPEFRRSQKSLAAFIDSSTPILDVGILSTAGVREQLAKSLPSFMIPSLFVLLEDGIPKTPTGKVDRTRLRQMGSSLGADQVLQYQDEEDKPRDPETSRERLVQSLYKSVLGIDDSNSVHMGTNFFQHGGTSIHAVQFVSLARKHGHSLSAIDIFENPRLADLAAILRPTVEGDHPVAPFSLLPLGAQQEELQILVSSWCDVKPWQVQDVFPCTPLQEGLLALSSKDTGDYVQQAVFELPASISLEQFREAYDRASRRIPILRCRAFALPQADHRIHLAVIDEREEWFTDSILDRCSNRDREKLSSWRLGDRLSRCSLVTDSTQRHYFVWTIHHALFDGWSLSLILDEIERNIRGLTSSHLLPFQNFVHYMQNMVDLQACERFWRSRLDGSDQLHFPPYLPSGYQPSGSVEIVRRGVHDIQWPTTGITPSAVIQGAWAVLLSRYSASTDITFGATVIGRHAAVPGIEFIAGPTIATIPLRVQLEASQSISEYLRQLQLDAIRTVPYEQLGLSEIKKVSADAEKACGFQVLLVVQPPDDNEDDSDMRIFDRSQTSVMGNLVTYAVTLQCWLGRTGSVDFQLDFDETVVDHLQGERLLSQLETILRRLCIGAMDNTTLMTALSSSCEADVMQIQRWNAVKKAPSLDTVLQLITKQVEAHPHRLAVDAWDGALTYQQLDLHSSSLAYSLERDEAGHMVGKRVVVCLEKSHLAIVAFLAVLKAGGVCIFVDPAHAEERIRTIIRRSQAHLALANEAQSRRLSQWVRTIVIPKNPLFTVPPAAQSFTPPMPADDACIVFTSGSTGEPKGIRWNHQVVAATALGLGEYLHLSHCTRLFQFSSYAFDVNIHETTATLVRGGCVCVPSEQSRQDSLEHTIASSKASTIILTPSVAHALAPENMPCIKQVVFCGEPLPLHVAQKWSKHMTVYNWYGPAECSLATWCDVKGDWQAGNIGTGASALTWIVHPENHEILQPVGAIGELLLQGPGVASGYDGDPARTAQAFIKPPKWWQKCQPGVAGTFMYRTGDLAQYANDGSLILLGRKDKQVKIRGQRVELEEIEGALQEILGTGTTITVDLVKTPSSNELSTLAAFVHPTVQSSPDRDHHIAADSWVEPIQARLAKTLPSWMIPTVFFIIKELPLSPTGKVDRKKLQELGISLTMSRVITTKNDSQNIPWEPPTPDAAVLGELWAEVLGLPPDHISSDAHFIRLGGNSIDAMRLAAASFKRGYLLSVRDILATPCIADLARQFRPVHDGTSFPEQSAVLPFSLIQDTHEISIARRAAAAQCKVREDEITDIYPCTALQPVLLALTSKTPGDYVSRSLHRIQGDPNLFKSAWETVVATTPILRTRIVDLDGKEFYQVLVDEAPEWNDEYSTLDDYLEYNRTIPIGLGTPLVRWGIVSDQKDGTSSFTFIWTIHHSLYDGWSLQAILNQVERAYRGQPLAPTVPFQAFVRYTMTEKKKSAAERFWMNKLEGFIAAQFPKLPSLQYLPRARRTIDQKATTPRQSNHTMYTSSTVLRAAWALVLARYSRSSDVVFGATVLGRQAPVPGIGDMIGPTIATVPVRVRWSDSETVEGLLRAVHEDGVAMIPFEQVGLARIRRLGPGPEDACRFGAMLIVQPPKEREREAGGLFDDLAGDADFGVFGTTALVLRCSLAANDNSDYGPGVARFYLDYDPDVIGEDQARRILCQMDHTFSELSSASPSTKICELPLLNASDLGQILEWNGTPPEPVDSTVTDLFNNIVDKFPSATAVHAWDAKLSFQELNQLSTNLARHLISLGLKSQQCVPLCFEKSAWTVVAIFGVLKAGGMAVLLEPSQPEDRLRSIIKQLHAPLVMTSARNEDLTRRLLPSCPLVTVDKSSGIAATVPDDTPLPQISPSSPVYMIFTSGSTGVPKGVMISHSNVCSALKYRQTKLSVQPGDRVLDGVSYAFDVSWGNILFTLCSGACLCVPASLDSVGSSLIEFRVTVVGIVSSVARLLDCKQYPDLRVIIFGGEGPQPSDVAVWAQDKKVFNSYGPAECTVSVCLGQLNGENRVHVGRGTGVTTWIVDDTTGDSRLASIGTVGELWLEGPQVGMGYFGDPDKTAASFIEEPAWLSTLPAPGSNRAYREGKRRFYRTGDLAQYYPDGMVRLVGRKDSQAKLRGQRIELEEVELHVKKLLPGNIEVAAEVIVPQSNPTRQFLVVFIVSDPSYGLPPDEVKNLRQEIQPRLSQILPSYMCPSAYIPLPSIPRLAAGKINRVQLRETGARLSIEQLTQLSCQQDSTCETKRAPRTPLEKTLRDLYAEALGLDPSTIGVDDSFLQLTNGDSINVMRLVRLAEDQNLHFSVADVFMNPCLGDLATKVVCKTSSQTDVVLFSLWRGPWTTDRLKDEAAAQCGVAPEHVEDIFPCTALQEGLLALTSTESTMYACREVYELNKDIDVARFKTAWETVTASTPILRTRIIDIHPYGLHQVIINEPISWGSRDIQSKFSLGGRLAHWTLLENATSIQFIWTIHHSLYDGWSMPRILEQVERAYYQEAVKSYLPMQPFIGYLAATDEDASQAFWRAQLATRNYACYLPELAWPTSIDVTPTAWIRAAWALLIGHITNTDDIIFGATVSGRQAPVTGIQDIIGPTISTVPVRVKIDWGASIETFLRQLQQQATDMIPFEHVGLHRLRRMDEDAKQASQFRTLLDIQPATGKPHASRLWTHKNNESQGQFNDFALILDVELQKSGVFFQLNFDEDVIPQKQAERLTHQLEAVLLQLDRNSLKMAQPLGAFHLINSHDLSDIWKWNAVVPEESSVCLHDIIHEHVKKSPSAPAVDAWDGQLTYEALDEYSMKLASYLQSRRDLELGSDSIVALCFEKSMWTVVAALAVMKMGNAFTLMDTSQPDERLQTIASQVNQHLIISSASNAERAARIAKHVVVVDHDNLSRWPRGQPLNIRTPPSSKLYVVFTSGSTGTPKGAVITHSNFSSAVRHQGAFLGYSASTRVYDFASYAFDIAVSNLLHCLAAGGCLCIPSDVERQHRQLAESMRRMDVNVVDLTPSVARTLDPTAIPSLRTLILGGEAASRADILRWAPYVRVLNGIGQAECTVTTTMAEMDPAVAGTPGIGKAMGTNTWIVSPTDHNQLVAIGAVGELLVEGPLVGAGYLNDEAKTAAAFIQDPHWLTSAPAPGWTSRRGRLYKTGDLVRYDAEGGLHFIGRKDAQTKIRGQRIELEEVEYHVQRLLLSLSIDANVAAEAVILSGASMRSAVLVVFACPSACPSTTDGSEETSDNGLAILEARSFFPLQACRELNTLLESTLPSAMLPFVYVPVNRIPLAPTGKTDRKRLKTLGASLSSEDLDKLRGFESKPKRPPTTPAEKRVRDLWAEILAIPAASIGIDDNFIQLGGDSISAMRLLSLARSQGLSLDSRDLLLSSSVLSDLALSASHTSTSVETVDQLPFTQLPADDISDFLENHVSPHIGFPVADIVDVFPVTDFQAVCIRAAQQTPPSFWNYFYTDLALSGLGISALSAAWETVAMHFPILRTVFVPYNDTFYQVVTRDRVPDFVRIHVKDEHVSAASERLAREDWLAADCSNGSRLARVMLLVSDAEPENARLIIRMSHALYDGFTLGRLLEAIAAAIDGRQLPTVGSFASFIHQSTSTRPDASQYWGKLLSGSTMTTIPAGLPIIDSGRGTPYIIKKTAENQAPMPKGITAATVSTACWAAAVASVTQQADVVFGRLVSGRGSSLDANVESIAGPCLNVVPLRVAWPTKNKGHVPFPPYEVFASVQQQHLDGIPFESIGLSQIVSSCTDWPVGTTYGSIFQFQNIDEDQVATISGAPVHLNVIPTDFYPEQLWMLVKPLGRMLEVRLFGTTAIMAQERAQELVDMFCNFVAMEG</sequence>
<feature type="domain" description="Carrier" evidence="5">
    <location>
        <begin position="2932"/>
        <end position="3009"/>
    </location>
</feature>
<gene>
    <name evidence="6" type="ORF">SAMD00023353_4301060</name>
</gene>
<dbReference type="SMART" id="SM00823">
    <property type="entry name" value="PKS_PP"/>
    <property type="match status" value="3"/>
</dbReference>
<dbReference type="FunFam" id="3.40.50.12780:FF:000014">
    <property type="entry name" value="Nonribosomal peptide synthetase 1"/>
    <property type="match status" value="1"/>
</dbReference>
<dbReference type="Pfam" id="PF00550">
    <property type="entry name" value="PP-binding"/>
    <property type="match status" value="4"/>
</dbReference>
<dbReference type="Proteomes" id="UP000054516">
    <property type="component" value="Unassembled WGS sequence"/>
</dbReference>
<dbReference type="OrthoDB" id="416786at2759"/>
<dbReference type="Gene3D" id="3.30.559.30">
    <property type="entry name" value="Nonribosomal peptide synthetase, condensation domain"/>
    <property type="match status" value="4"/>
</dbReference>
<dbReference type="Gene3D" id="3.40.50.12780">
    <property type="entry name" value="N-terminal domain of ligase-like"/>
    <property type="match status" value="4"/>
</dbReference>